<keyword evidence="3" id="KW-1185">Reference proteome</keyword>
<gene>
    <name evidence="2" type="ORF">Glove_248g48</name>
</gene>
<dbReference type="EMBL" id="PQFF01000229">
    <property type="protein sequence ID" value="RHZ72024.1"/>
    <property type="molecule type" value="Genomic_DNA"/>
</dbReference>
<proteinExistence type="predicted"/>
<evidence type="ECO:0000313" key="3">
    <source>
        <dbReference type="Proteomes" id="UP000266861"/>
    </source>
</evidence>
<name>A0A397IF29_9GLOM</name>
<organism evidence="2 3">
    <name type="scientific">Diversispora epigaea</name>
    <dbReference type="NCBI Taxonomy" id="1348612"/>
    <lineage>
        <taxon>Eukaryota</taxon>
        <taxon>Fungi</taxon>
        <taxon>Fungi incertae sedis</taxon>
        <taxon>Mucoromycota</taxon>
        <taxon>Glomeromycotina</taxon>
        <taxon>Glomeromycetes</taxon>
        <taxon>Diversisporales</taxon>
        <taxon>Diversisporaceae</taxon>
        <taxon>Diversispora</taxon>
    </lineage>
</organism>
<feature type="region of interest" description="Disordered" evidence="1">
    <location>
        <begin position="185"/>
        <end position="210"/>
    </location>
</feature>
<comment type="caution">
    <text evidence="2">The sequence shown here is derived from an EMBL/GenBank/DDBJ whole genome shotgun (WGS) entry which is preliminary data.</text>
</comment>
<protein>
    <submittedName>
        <fullName evidence="2">Uncharacterized protein</fullName>
    </submittedName>
</protein>
<feature type="compositionally biased region" description="Basic and acidic residues" evidence="1">
    <location>
        <begin position="199"/>
        <end position="210"/>
    </location>
</feature>
<evidence type="ECO:0000256" key="1">
    <source>
        <dbReference type="SAM" id="MobiDB-lite"/>
    </source>
</evidence>
<sequence length="236" mass="28066">MSYSRVRGKFSEYGENYIVNIIKTPEAWLRFAKYYPPKYIRKRLLKLGYEINSRDYWENFVFRVENNLTSHKQIGNDPKYRDFKVQLALYKKNRSALIIQRAFHLWKKRINSAKIIQHATIQWIYRPGGAIMKQAKDRYYKNAGKRVDLPTCHIYIFDPYSYANSIGEPNLPEWYTTNTKIEKAESAPEPVSQEIDIPEEPKPDPIEVKRKRKTAEIENIARRVMRSELSKLVIEE</sequence>
<evidence type="ECO:0000313" key="2">
    <source>
        <dbReference type="EMBL" id="RHZ72024.1"/>
    </source>
</evidence>
<dbReference type="Proteomes" id="UP000266861">
    <property type="component" value="Unassembled WGS sequence"/>
</dbReference>
<accession>A0A397IF29</accession>
<dbReference type="OrthoDB" id="2368541at2759"/>
<reference evidence="2 3" key="1">
    <citation type="submission" date="2018-08" db="EMBL/GenBank/DDBJ databases">
        <title>Genome and evolution of the arbuscular mycorrhizal fungus Diversispora epigaea (formerly Glomus versiforme) and its bacterial endosymbionts.</title>
        <authorList>
            <person name="Sun X."/>
            <person name="Fei Z."/>
            <person name="Harrison M."/>
        </authorList>
    </citation>
    <scope>NUCLEOTIDE SEQUENCE [LARGE SCALE GENOMIC DNA]</scope>
    <source>
        <strain evidence="2 3">IT104</strain>
    </source>
</reference>
<dbReference type="AlphaFoldDB" id="A0A397IF29"/>